<dbReference type="Proteomes" id="UP001341840">
    <property type="component" value="Unassembled WGS sequence"/>
</dbReference>
<evidence type="ECO:0000313" key="3">
    <source>
        <dbReference type="Proteomes" id="UP001341840"/>
    </source>
</evidence>
<feature type="compositionally biased region" description="Acidic residues" evidence="1">
    <location>
        <begin position="83"/>
        <end position="142"/>
    </location>
</feature>
<protein>
    <submittedName>
        <fullName evidence="2">Uncharacterized protein</fullName>
    </submittedName>
</protein>
<evidence type="ECO:0000256" key="1">
    <source>
        <dbReference type="SAM" id="MobiDB-lite"/>
    </source>
</evidence>
<organism evidence="2 3">
    <name type="scientific">Stylosanthes scabra</name>
    <dbReference type="NCBI Taxonomy" id="79078"/>
    <lineage>
        <taxon>Eukaryota</taxon>
        <taxon>Viridiplantae</taxon>
        <taxon>Streptophyta</taxon>
        <taxon>Embryophyta</taxon>
        <taxon>Tracheophyta</taxon>
        <taxon>Spermatophyta</taxon>
        <taxon>Magnoliopsida</taxon>
        <taxon>eudicotyledons</taxon>
        <taxon>Gunneridae</taxon>
        <taxon>Pentapetalae</taxon>
        <taxon>rosids</taxon>
        <taxon>fabids</taxon>
        <taxon>Fabales</taxon>
        <taxon>Fabaceae</taxon>
        <taxon>Papilionoideae</taxon>
        <taxon>50 kb inversion clade</taxon>
        <taxon>dalbergioids sensu lato</taxon>
        <taxon>Dalbergieae</taxon>
        <taxon>Pterocarpus clade</taxon>
        <taxon>Stylosanthes</taxon>
    </lineage>
</organism>
<comment type="caution">
    <text evidence="2">The sequence shown here is derived from an EMBL/GenBank/DDBJ whole genome shotgun (WGS) entry which is preliminary data.</text>
</comment>
<gene>
    <name evidence="2" type="ORF">PIB30_093009</name>
</gene>
<evidence type="ECO:0000313" key="2">
    <source>
        <dbReference type="EMBL" id="MED6127954.1"/>
    </source>
</evidence>
<reference evidence="2 3" key="1">
    <citation type="journal article" date="2023" name="Plants (Basel)">
        <title>Bridging the Gap: Combining Genomics and Transcriptomics Approaches to Understand Stylosanthes scabra, an Orphan Legume from the Brazilian Caatinga.</title>
        <authorList>
            <person name="Ferreira-Neto J.R.C."/>
            <person name="da Silva M.D."/>
            <person name="Binneck E."/>
            <person name="de Melo N.F."/>
            <person name="da Silva R.H."/>
            <person name="de Melo A.L.T.M."/>
            <person name="Pandolfi V."/>
            <person name="Bustamante F.O."/>
            <person name="Brasileiro-Vidal A.C."/>
            <person name="Benko-Iseppon A.M."/>
        </authorList>
    </citation>
    <scope>NUCLEOTIDE SEQUENCE [LARGE SCALE GENOMIC DNA]</scope>
    <source>
        <tissue evidence="2">Leaves</tissue>
    </source>
</reference>
<keyword evidence="3" id="KW-1185">Reference proteome</keyword>
<accession>A0ABU6RVQ9</accession>
<feature type="region of interest" description="Disordered" evidence="1">
    <location>
        <begin position="24"/>
        <end position="181"/>
    </location>
</feature>
<sequence>MAPKGKATIPTRFLLRLAALRARQSTDKAGPSNTAPINLDPIIISSDSKSEEVPEYILGAEPMEDEEEAPEYAAGDGMMENQDQAEEDPEEDPEMDPEEDPEEDLEEELEEEPEEDPEEDPEEELEEDPEEDPNLEGEEMEEVVNLQLGDNEYGKCFADYFELDPPPSPESSAGSPPPEDD</sequence>
<proteinExistence type="predicted"/>
<dbReference type="EMBL" id="JASCZI010032165">
    <property type="protein sequence ID" value="MED6127954.1"/>
    <property type="molecule type" value="Genomic_DNA"/>
</dbReference>
<name>A0ABU6RVQ9_9FABA</name>